<reference evidence="2" key="2">
    <citation type="submission" date="2022-09" db="EMBL/GenBank/DDBJ databases">
        <title>Molecular characterization of Glaesserella parasuis strains circulating in commercial swine farms using whole-genome sequencing.</title>
        <authorList>
            <person name="Mugabi R."/>
            <person name="Clavijo M."/>
            <person name="Li G."/>
        </authorList>
    </citation>
    <scope>NUCLEOTIDE SEQUENCE</scope>
    <source>
        <strain evidence="2">0435-53</strain>
    </source>
</reference>
<dbReference type="InterPro" id="IPR036361">
    <property type="entry name" value="SAP_dom_sf"/>
</dbReference>
<dbReference type="RefSeq" id="WP_078208733.1">
    <property type="nucleotide sequence ID" value="NZ_CBCRUP010000060.1"/>
</dbReference>
<dbReference type="Pfam" id="PF12949">
    <property type="entry name" value="HeH"/>
    <property type="match status" value="1"/>
</dbReference>
<gene>
    <name evidence="3" type="ORF">J1G54_08360</name>
    <name evidence="2" type="ORF">N5925_09835</name>
</gene>
<sequence length="116" mass="12929">MKILYFTHDFSSENVKFAKENGLTLRNLGAYHATDFIEQCDAVCGDIPERYQHLPKHTLPESSSQQKTLDKMTVPELTTALKALNVEIPQGAKKDELIALLKQAKGGDNDPERTNG</sequence>
<reference evidence="3" key="1">
    <citation type="submission" date="2021-03" db="EMBL/GenBank/DDBJ databases">
        <title>Characterization of a novel Integrative Conjugative Element in Glaesserella parasuis.</title>
        <authorList>
            <person name="Hu G."/>
            <person name="Sun H."/>
        </authorList>
    </citation>
    <scope>NUCLEOTIDE SEQUENCE</scope>
    <source>
        <strain evidence="3">GHP1807</strain>
    </source>
</reference>
<protein>
    <submittedName>
        <fullName evidence="2">HeH/LEM domain-containing protein</fullName>
    </submittedName>
</protein>
<dbReference type="Proteomes" id="UP001148834">
    <property type="component" value="Unassembled WGS sequence"/>
</dbReference>
<feature type="domain" description="HeH/LEM" evidence="1">
    <location>
        <begin position="69"/>
        <end position="103"/>
    </location>
</feature>
<evidence type="ECO:0000259" key="1">
    <source>
        <dbReference type="Pfam" id="PF12949"/>
    </source>
</evidence>
<dbReference type="Gene3D" id="1.10.720.30">
    <property type="entry name" value="SAP domain"/>
    <property type="match status" value="1"/>
</dbReference>
<name>A0A1T0A0C1_GLAPU</name>
<dbReference type="EMBL" id="CP071491">
    <property type="protein sequence ID" value="QSX16377.1"/>
    <property type="molecule type" value="Genomic_DNA"/>
</dbReference>
<evidence type="ECO:0000313" key="2">
    <source>
        <dbReference type="EMBL" id="MDD2168865.1"/>
    </source>
</evidence>
<dbReference type="EMBL" id="JAODIR010000066">
    <property type="protein sequence ID" value="MDD2168865.1"/>
    <property type="molecule type" value="Genomic_DNA"/>
</dbReference>
<dbReference type="CDD" id="cd12935">
    <property type="entry name" value="LEM_like"/>
    <property type="match status" value="1"/>
</dbReference>
<accession>A0A1T0A0C1</accession>
<evidence type="ECO:0000313" key="4">
    <source>
        <dbReference type="Proteomes" id="UP001148834"/>
    </source>
</evidence>
<evidence type="ECO:0000313" key="3">
    <source>
        <dbReference type="EMBL" id="QSX16377.1"/>
    </source>
</evidence>
<dbReference type="Proteomes" id="UP000662736">
    <property type="component" value="Chromosome"/>
</dbReference>
<dbReference type="InterPro" id="IPR025856">
    <property type="entry name" value="HeH/LEM_domain"/>
</dbReference>
<dbReference type="AlphaFoldDB" id="A0A1T0A0C1"/>
<proteinExistence type="predicted"/>
<organism evidence="2 4">
    <name type="scientific">Glaesserella parasuis</name>
    <name type="common">Haemophilus parasuis</name>
    <dbReference type="NCBI Taxonomy" id="738"/>
    <lineage>
        <taxon>Bacteria</taxon>
        <taxon>Pseudomonadati</taxon>
        <taxon>Pseudomonadota</taxon>
        <taxon>Gammaproteobacteria</taxon>
        <taxon>Pasteurellales</taxon>
        <taxon>Pasteurellaceae</taxon>
        <taxon>Glaesserella</taxon>
    </lineage>
</organism>